<dbReference type="EMBL" id="RRCH01000017">
    <property type="protein sequence ID" value="RRJ30985.1"/>
    <property type="molecule type" value="Genomic_DNA"/>
</dbReference>
<evidence type="ECO:0000313" key="3">
    <source>
        <dbReference type="EMBL" id="RRJ30985.1"/>
    </source>
</evidence>
<evidence type="ECO:0000256" key="1">
    <source>
        <dbReference type="SAM" id="MobiDB-lite"/>
    </source>
</evidence>
<accession>A0A3P3RC63</accession>
<keyword evidence="4" id="KW-1185">Reference proteome</keyword>
<gene>
    <name evidence="3" type="ORF">EIK79_08205</name>
</gene>
<protein>
    <submittedName>
        <fullName evidence="3">Uncharacterized protein</fullName>
    </submittedName>
</protein>
<comment type="caution">
    <text evidence="3">The sequence shown here is derived from an EMBL/GenBank/DDBJ whole genome shotgun (WGS) entry which is preliminary data.</text>
</comment>
<feature type="region of interest" description="Disordered" evidence="1">
    <location>
        <begin position="55"/>
        <end position="81"/>
    </location>
</feature>
<keyword evidence="2" id="KW-0472">Membrane</keyword>
<keyword evidence="2" id="KW-1133">Transmembrane helix</keyword>
<dbReference type="RefSeq" id="WP_124954641.1">
    <property type="nucleotide sequence ID" value="NZ_RRCH01000017.1"/>
</dbReference>
<dbReference type="Proteomes" id="UP000282322">
    <property type="component" value="Unassembled WGS sequence"/>
</dbReference>
<keyword evidence="2" id="KW-0812">Transmembrane</keyword>
<sequence length="81" mass="9194">MGAKKAASEARGAAGSYRRRDRYRRLCWFSVVSVNGWLLVYDALPQQVHTGVHIPTPFGPSTENNGSVGLHSRRIQERQWR</sequence>
<dbReference type="AlphaFoldDB" id="A0A3P3RC63"/>
<proteinExistence type="predicted"/>
<feature type="transmembrane region" description="Helical" evidence="2">
    <location>
        <begin position="26"/>
        <end position="44"/>
    </location>
</feature>
<organism evidence="3 4">
    <name type="scientific">Halocatena pleomorpha</name>
    <dbReference type="NCBI Taxonomy" id="1785090"/>
    <lineage>
        <taxon>Archaea</taxon>
        <taxon>Methanobacteriati</taxon>
        <taxon>Methanobacteriota</taxon>
        <taxon>Stenosarchaea group</taxon>
        <taxon>Halobacteria</taxon>
        <taxon>Halobacteriales</taxon>
        <taxon>Natronomonadaceae</taxon>
        <taxon>Halocatena</taxon>
    </lineage>
</organism>
<evidence type="ECO:0000313" key="4">
    <source>
        <dbReference type="Proteomes" id="UP000282322"/>
    </source>
</evidence>
<name>A0A3P3RC63_9EURY</name>
<reference evidence="3 4" key="1">
    <citation type="submission" date="2018-11" db="EMBL/GenBank/DDBJ databases">
        <title>Taxonoimc description of Halomarina strain SPP-AMP-1.</title>
        <authorList>
            <person name="Pal Y."/>
            <person name="Srinivasana K."/>
            <person name="Verma A."/>
            <person name="Kumar P."/>
        </authorList>
    </citation>
    <scope>NUCLEOTIDE SEQUENCE [LARGE SCALE GENOMIC DNA]</scope>
    <source>
        <strain evidence="3 4">SPP-AMP-1</strain>
    </source>
</reference>
<evidence type="ECO:0000256" key="2">
    <source>
        <dbReference type="SAM" id="Phobius"/>
    </source>
</evidence>